<sequence>MDSLSVLIIGGGLGGLALAQSLKKNHIDFHVCEREQADHFVQTGYRIKINENGANALRFCLPEKLYDLYMETSVLGPAHPVFLDPISLEPTEEQHPMYNKAEATPSVNRFTFREVLLGELGDEVSFGYRFTHYERLENGRLRAWFDHGEYMDADVLVGADGGGSKVRHQYKPGVKIFDTGGRALYTKVFLDDERRKELNMLIGDGSMRCLTNPEGDAPLSLLLEDMAFKPNMEQLPESMSLNVKISPQQDYLYAVFACSPEWFGIPDEQLFQWSGLELLSFTQEKTKHWHPQVKRMLELADPGKTAVYHLRNVLPYKPWKETTPLVLLGDALHPMTPAGIGGNAALFDAYELSKELIEVKNGEKGLLTALRDYEVSAIERGMRDVRLSSKAGESMFNQKPLPPEDVELEE</sequence>
<keyword evidence="1" id="KW-0285">Flavoprotein</keyword>
<evidence type="ECO:0000256" key="3">
    <source>
        <dbReference type="ARBA" id="ARBA00023002"/>
    </source>
</evidence>
<accession>A0A1R1EFL8</accession>
<name>A0A1R1EFL8_9BACL</name>
<dbReference type="PRINTS" id="PR00420">
    <property type="entry name" value="RNGMNOXGNASE"/>
</dbReference>
<dbReference type="InterPro" id="IPR036188">
    <property type="entry name" value="FAD/NAD-bd_sf"/>
</dbReference>
<keyword evidence="3" id="KW-0560">Oxidoreductase</keyword>
<keyword evidence="2" id="KW-0274">FAD</keyword>
<dbReference type="PANTHER" id="PTHR47178:SF5">
    <property type="entry name" value="FAD-BINDING DOMAIN-CONTAINING PROTEIN"/>
    <property type="match status" value="1"/>
</dbReference>
<evidence type="ECO:0000313" key="7">
    <source>
        <dbReference type="EMBL" id="OMF50549.1"/>
    </source>
</evidence>
<evidence type="ECO:0000313" key="8">
    <source>
        <dbReference type="Proteomes" id="UP000187172"/>
    </source>
</evidence>
<keyword evidence="8" id="KW-1185">Reference proteome</keyword>
<dbReference type="AlphaFoldDB" id="A0A1R1EFL8"/>
<dbReference type="EMBL" id="MRTP01000010">
    <property type="protein sequence ID" value="OMF50549.1"/>
    <property type="molecule type" value="Genomic_DNA"/>
</dbReference>
<organism evidence="7 8">
    <name type="scientific">Paenibacillus rhizosphaerae</name>
    <dbReference type="NCBI Taxonomy" id="297318"/>
    <lineage>
        <taxon>Bacteria</taxon>
        <taxon>Bacillati</taxon>
        <taxon>Bacillota</taxon>
        <taxon>Bacilli</taxon>
        <taxon>Bacillales</taxon>
        <taxon>Paenibacillaceae</taxon>
        <taxon>Paenibacillus</taxon>
    </lineage>
</organism>
<dbReference type="Gene3D" id="3.50.50.60">
    <property type="entry name" value="FAD/NAD(P)-binding domain"/>
    <property type="match status" value="1"/>
</dbReference>
<evidence type="ECO:0000256" key="5">
    <source>
        <dbReference type="SAM" id="MobiDB-lite"/>
    </source>
</evidence>
<dbReference type="Pfam" id="PF01494">
    <property type="entry name" value="FAD_binding_3"/>
    <property type="match status" value="1"/>
</dbReference>
<protein>
    <submittedName>
        <fullName evidence="7">Monooxygenase</fullName>
    </submittedName>
</protein>
<keyword evidence="4 7" id="KW-0503">Monooxygenase</keyword>
<reference evidence="7 8" key="1">
    <citation type="submission" date="2016-11" db="EMBL/GenBank/DDBJ databases">
        <title>Paenibacillus species isolates.</title>
        <authorList>
            <person name="Beno S.M."/>
        </authorList>
    </citation>
    <scope>NUCLEOTIDE SEQUENCE [LARGE SCALE GENOMIC DNA]</scope>
    <source>
        <strain evidence="7 8">FSL R5-0378</strain>
    </source>
</reference>
<evidence type="ECO:0000256" key="1">
    <source>
        <dbReference type="ARBA" id="ARBA00022630"/>
    </source>
</evidence>
<dbReference type="GO" id="GO:0004497">
    <property type="term" value="F:monooxygenase activity"/>
    <property type="evidence" value="ECO:0007669"/>
    <property type="project" value="UniProtKB-KW"/>
</dbReference>
<comment type="caution">
    <text evidence="7">The sequence shown here is derived from an EMBL/GenBank/DDBJ whole genome shotgun (WGS) entry which is preliminary data.</text>
</comment>
<evidence type="ECO:0000259" key="6">
    <source>
        <dbReference type="Pfam" id="PF01494"/>
    </source>
</evidence>
<gene>
    <name evidence="7" type="ORF">BK138_26455</name>
</gene>
<dbReference type="GO" id="GO:0071949">
    <property type="term" value="F:FAD binding"/>
    <property type="evidence" value="ECO:0007669"/>
    <property type="project" value="InterPro"/>
</dbReference>
<feature type="region of interest" description="Disordered" evidence="5">
    <location>
        <begin position="389"/>
        <end position="410"/>
    </location>
</feature>
<dbReference type="Proteomes" id="UP000187172">
    <property type="component" value="Unassembled WGS sequence"/>
</dbReference>
<evidence type="ECO:0000256" key="2">
    <source>
        <dbReference type="ARBA" id="ARBA00022827"/>
    </source>
</evidence>
<dbReference type="InterPro" id="IPR002938">
    <property type="entry name" value="FAD-bd"/>
</dbReference>
<proteinExistence type="predicted"/>
<dbReference type="STRING" id="297318.BK138_26455"/>
<feature type="domain" description="FAD-binding" evidence="6">
    <location>
        <begin position="288"/>
        <end position="365"/>
    </location>
</feature>
<dbReference type="SUPFAM" id="SSF51905">
    <property type="entry name" value="FAD/NAD(P)-binding domain"/>
    <property type="match status" value="1"/>
</dbReference>
<evidence type="ECO:0000256" key="4">
    <source>
        <dbReference type="ARBA" id="ARBA00023033"/>
    </source>
</evidence>
<dbReference type="RefSeq" id="WP_076173837.1">
    <property type="nucleotide sequence ID" value="NZ_MRTP01000010.1"/>
</dbReference>
<dbReference type="PANTHER" id="PTHR47178">
    <property type="entry name" value="MONOOXYGENASE, FAD-BINDING"/>
    <property type="match status" value="1"/>
</dbReference>